<keyword evidence="2" id="KW-1133">Transmembrane helix</keyword>
<dbReference type="PANTHER" id="PTHR38441:SF1">
    <property type="entry name" value="MEMBRANE PROTEIN"/>
    <property type="match status" value="1"/>
</dbReference>
<dbReference type="EMBL" id="CP026652">
    <property type="protein sequence ID" value="AVH59495.1"/>
    <property type="molecule type" value="Genomic_DNA"/>
</dbReference>
<name>A0ABM6SXT9_9ACTN</name>
<feature type="compositionally biased region" description="Low complexity" evidence="1">
    <location>
        <begin position="1"/>
        <end position="15"/>
    </location>
</feature>
<dbReference type="InterPro" id="IPR007436">
    <property type="entry name" value="DUF485"/>
</dbReference>
<evidence type="ECO:0000313" key="4">
    <source>
        <dbReference type="Proteomes" id="UP000238413"/>
    </source>
</evidence>
<dbReference type="Pfam" id="PF04341">
    <property type="entry name" value="DUF485"/>
    <property type="match status" value="1"/>
</dbReference>
<keyword evidence="2" id="KW-0812">Transmembrane</keyword>
<protein>
    <submittedName>
        <fullName evidence="3">DUF485 domain-containing protein</fullName>
    </submittedName>
</protein>
<feature type="transmembrane region" description="Helical" evidence="2">
    <location>
        <begin position="89"/>
        <end position="115"/>
    </location>
</feature>
<reference evidence="3 4" key="1">
    <citation type="submission" date="2018-02" db="EMBL/GenBank/DDBJ databases">
        <title>Complete genome sequence of Streptomyces dengpaensis, the producer of angucyclines.</title>
        <authorList>
            <person name="Yumei L."/>
        </authorList>
    </citation>
    <scope>NUCLEOTIDE SEQUENCE [LARGE SCALE GENOMIC DNA]</scope>
    <source>
        <strain evidence="3 4">XZHG99</strain>
    </source>
</reference>
<keyword evidence="2" id="KW-0472">Membrane</keyword>
<keyword evidence="4" id="KW-1185">Reference proteome</keyword>
<dbReference type="PANTHER" id="PTHR38441">
    <property type="entry name" value="INTEGRAL MEMBRANE PROTEIN-RELATED"/>
    <property type="match status" value="1"/>
</dbReference>
<feature type="transmembrane region" description="Helical" evidence="2">
    <location>
        <begin position="59"/>
        <end position="77"/>
    </location>
</feature>
<dbReference type="Proteomes" id="UP000238413">
    <property type="component" value="Chromosome"/>
</dbReference>
<evidence type="ECO:0000256" key="2">
    <source>
        <dbReference type="SAM" id="Phobius"/>
    </source>
</evidence>
<gene>
    <name evidence="3" type="ORF">C4B68_31285</name>
</gene>
<organism evidence="3 4">
    <name type="scientific">Streptomyces dengpaensis</name>
    <dbReference type="NCBI Taxonomy" id="2049881"/>
    <lineage>
        <taxon>Bacteria</taxon>
        <taxon>Bacillati</taxon>
        <taxon>Actinomycetota</taxon>
        <taxon>Actinomycetes</taxon>
        <taxon>Kitasatosporales</taxon>
        <taxon>Streptomycetaceae</taxon>
        <taxon>Streptomyces</taxon>
    </lineage>
</organism>
<evidence type="ECO:0000313" key="3">
    <source>
        <dbReference type="EMBL" id="AVH59495.1"/>
    </source>
</evidence>
<evidence type="ECO:0000256" key="1">
    <source>
        <dbReference type="SAM" id="MobiDB-lite"/>
    </source>
</evidence>
<accession>A0ABM6SXT9</accession>
<proteinExistence type="predicted"/>
<sequence>MSVPSPAPSTVAPATRGDTVVTDAPPPPEAGTHLPSTEEFIEMQESAEFGELRRSYRSFAFPLTVGFIVWYLLYVLLSNYAGDFMGTKVFGNINVALVLGLAQFLTTFLIAWWYARHAAAKLDPKAEAIKSRMEDGA</sequence>
<feature type="region of interest" description="Disordered" evidence="1">
    <location>
        <begin position="1"/>
        <end position="36"/>
    </location>
</feature>